<dbReference type="Pfam" id="PF00833">
    <property type="entry name" value="Ribosomal_S17e"/>
    <property type="match status" value="1"/>
</dbReference>
<gene>
    <name evidence="4" type="primary">rps17e</name>
</gene>
<dbReference type="SUPFAM" id="SSF116820">
    <property type="entry name" value="Rps17e-like"/>
    <property type="match status" value="1"/>
</dbReference>
<proteinExistence type="inferred from homology"/>
<name>A0A1L2JM27_9CREN</name>
<dbReference type="GO" id="GO:0003735">
    <property type="term" value="F:structural constituent of ribosome"/>
    <property type="evidence" value="ECO:0007669"/>
    <property type="project" value="InterPro"/>
</dbReference>
<accession>A0A1L2JM27</accession>
<dbReference type="InterPro" id="IPR036401">
    <property type="entry name" value="Ribosomal_eS17_sf"/>
</dbReference>
<evidence type="ECO:0000256" key="3">
    <source>
        <dbReference type="ARBA" id="ARBA00023274"/>
    </source>
</evidence>
<keyword evidence="3 4" id="KW-0687">Ribonucleoprotein</keyword>
<dbReference type="AlphaFoldDB" id="A0A1L2JM27"/>
<comment type="similarity">
    <text evidence="1 4">Belongs to the eukaryotic ribosomal protein eS17 family.</text>
</comment>
<dbReference type="PANTHER" id="PTHR10732:SF0">
    <property type="entry name" value="40S RIBOSOMAL PROTEIN S17"/>
    <property type="match status" value="1"/>
</dbReference>
<dbReference type="GO" id="GO:0005840">
    <property type="term" value="C:ribosome"/>
    <property type="evidence" value="ECO:0007669"/>
    <property type="project" value="UniProtKB-KW"/>
</dbReference>
<dbReference type="InterPro" id="IPR001210">
    <property type="entry name" value="Ribosomal_eS17"/>
</dbReference>
<evidence type="ECO:0000313" key="5">
    <source>
        <dbReference type="EMBL" id="AOZ55994.1"/>
    </source>
</evidence>
<dbReference type="HAMAP" id="MF_00511">
    <property type="entry name" value="Ribosomal_eS17"/>
    <property type="match status" value="1"/>
</dbReference>
<protein>
    <recommendedName>
        <fullName evidence="4">Small ribosomal subunit protein eS17</fullName>
    </recommendedName>
</protein>
<evidence type="ECO:0000256" key="1">
    <source>
        <dbReference type="ARBA" id="ARBA00010444"/>
    </source>
</evidence>
<dbReference type="PANTHER" id="PTHR10732">
    <property type="entry name" value="40S RIBOSOMAL PROTEIN S17"/>
    <property type="match status" value="1"/>
</dbReference>
<dbReference type="GO" id="GO:1990904">
    <property type="term" value="C:ribonucleoprotein complex"/>
    <property type="evidence" value="ECO:0007669"/>
    <property type="project" value="UniProtKB-KW"/>
</dbReference>
<evidence type="ECO:0000256" key="4">
    <source>
        <dbReference type="HAMAP-Rule" id="MF_00511"/>
    </source>
</evidence>
<dbReference type="EMBL" id="KX764907">
    <property type="protein sequence ID" value="AOZ55994.1"/>
    <property type="molecule type" value="Genomic_DNA"/>
</dbReference>
<sequence>MGRVRTKLVKRLGMSMFKQYEGVFTRDFEHNKQVVGQILKHAPKKIRNQVAGYVTRLARRREEGTLIT</sequence>
<dbReference type="Gene3D" id="1.10.60.20">
    <property type="entry name" value="Ribosomal protein S17e-like"/>
    <property type="match status" value="1"/>
</dbReference>
<keyword evidence="2 4" id="KW-0689">Ribosomal protein</keyword>
<dbReference type="NCBIfam" id="NF002242">
    <property type="entry name" value="PRK01151.1"/>
    <property type="match status" value="1"/>
</dbReference>
<organism evidence="5">
    <name type="scientific">uncultured korarchaeote</name>
    <dbReference type="NCBI Taxonomy" id="161241"/>
    <lineage>
        <taxon>Archaea</taxon>
        <taxon>Thermoproteota</taxon>
        <taxon>environmental samples</taxon>
    </lineage>
</organism>
<reference evidence="5" key="1">
    <citation type="journal article" date="2017" name="Nature">
        <title>Metagenomic exploration of ASGARD archaea illuminates the origin of cellular complexity in eukaryotes.</title>
        <authorList>
            <person name="Zaremba-Niedzwiedzka K."/>
            <person name="Caceres E.F."/>
            <person name="Saw J.H.W."/>
            <person name="Backstrom D."/>
            <person name="Juzokaite L."/>
            <person name="Vancaester E."/>
            <person name="Seitz K.W."/>
            <person name="Anantharaman K."/>
            <person name="Starnawski P."/>
            <person name="Kjeldsen K.U."/>
            <person name="Stott M.B."/>
            <person name="Nunoura T."/>
            <person name="Banfield J.F."/>
            <person name="Schramm A."/>
            <person name="Baker B.J."/>
            <person name="Spang A."/>
            <person name="Ettema T.J.G."/>
        </authorList>
    </citation>
    <scope>NUCLEOTIDE SEQUENCE</scope>
    <source>
        <strain evidence="5">TIV_3</strain>
    </source>
</reference>
<dbReference type="GO" id="GO:0006412">
    <property type="term" value="P:translation"/>
    <property type="evidence" value="ECO:0007669"/>
    <property type="project" value="UniProtKB-UniRule"/>
</dbReference>
<evidence type="ECO:0000256" key="2">
    <source>
        <dbReference type="ARBA" id="ARBA00022980"/>
    </source>
</evidence>